<dbReference type="GO" id="GO:0016020">
    <property type="term" value="C:membrane"/>
    <property type="evidence" value="ECO:0007669"/>
    <property type="project" value="UniProtKB-SubCell"/>
</dbReference>
<comment type="similarity">
    <text evidence="2">Belongs to the mesothelin family.</text>
</comment>
<dbReference type="EMBL" id="JAAGNN010000021">
    <property type="protein sequence ID" value="KAF4075563.1"/>
    <property type="molecule type" value="Genomic_DNA"/>
</dbReference>
<evidence type="ECO:0000256" key="1">
    <source>
        <dbReference type="ARBA" id="ARBA00004370"/>
    </source>
</evidence>
<accession>A0A7J5ZYQ9</accession>
<name>A0A7J5ZYQ9_AMEME</name>
<evidence type="ECO:0000256" key="5">
    <source>
        <dbReference type="ARBA" id="ARBA00023136"/>
    </source>
</evidence>
<gene>
    <name evidence="8" type="ORF">AMELA_G00235750</name>
</gene>
<keyword evidence="6" id="KW-0325">Glycoprotein</keyword>
<evidence type="ECO:0000256" key="3">
    <source>
        <dbReference type="ARBA" id="ARBA00022729"/>
    </source>
</evidence>
<dbReference type="AlphaFoldDB" id="A0A7J5ZYQ9"/>
<organism evidence="8 9">
    <name type="scientific">Ameiurus melas</name>
    <name type="common">Black bullhead</name>
    <name type="synonym">Silurus melas</name>
    <dbReference type="NCBI Taxonomy" id="219545"/>
    <lineage>
        <taxon>Eukaryota</taxon>
        <taxon>Metazoa</taxon>
        <taxon>Chordata</taxon>
        <taxon>Craniata</taxon>
        <taxon>Vertebrata</taxon>
        <taxon>Euteleostomi</taxon>
        <taxon>Actinopterygii</taxon>
        <taxon>Neopterygii</taxon>
        <taxon>Teleostei</taxon>
        <taxon>Ostariophysi</taxon>
        <taxon>Siluriformes</taxon>
        <taxon>Ictaluridae</taxon>
        <taxon>Ameiurus</taxon>
    </lineage>
</organism>
<evidence type="ECO:0000313" key="9">
    <source>
        <dbReference type="Proteomes" id="UP000593565"/>
    </source>
</evidence>
<feature type="region of interest" description="Disordered" evidence="7">
    <location>
        <begin position="1113"/>
        <end position="1142"/>
    </location>
</feature>
<dbReference type="Proteomes" id="UP000593565">
    <property type="component" value="Unassembled WGS sequence"/>
</dbReference>
<comment type="caution">
    <text evidence="8">The sequence shown here is derived from an EMBL/GenBank/DDBJ whole genome shotgun (WGS) entry which is preliminary data.</text>
</comment>
<sequence length="1164" mass="127786">MSDSEVEQWINIRLKPFISNIQTSQIPLYFNMITQRSCNISHQGVALLNSALSSFSPEILQGIYNQLLISLKGPMLNCYSNQSYYVFLQSYFMGFQFPSLSTFLSLMPPARMPELLNSLSPAELSNFLNHPGTVDNQTQLCELFNNYKQTEKYLQSEPVLSSALASQTLECVWPQAISASSQADVDRWFSAMQVQYLSYLSSQMISSTQMSGASCLAFRKFVSVMGTYNFSQADFTMKDIYVTIQTFLTTATPPKCYNQSDPVLNSAAWFYQYIGVFITFISVNDLQQFGGVNLEQFTPNAQNLELFRKNNVSQDVIAVYANMLFDLKPDFSVNLLPVQLWCSAPAGAFSNLTQNDTMTINKVLQQQCTVIDPTVSAALASNVDVLTPETISGLGNSITGLSAGQIESSSPSTLLSTLGFLSSVDGWSLSQASAIMQSMLSAGVYQITTIESLQQLGTLIKGVPSTMFSYISATTLLTALQSQTFLNNMLTAPITTQQIVVNQIISVNSTPDAVVQNVPDNMTTLIPRPSLLFLSQQTATTLNKKQWSYEQAMLFFDIVADGFPNADNISFQVLQGFTCSRVQSFSTEKVKNLIRGCRSRGNTKVILQESQLTCMYNYIKIDSLTVFTDYPADSFSVQPSVCQAYYSALGDADFSVFSSTLAFRRDVLFTNARQCLGVSGLSVTRSQLDVMGQMVCVFNSAYILHSDPYVLEKLKLCATLTEDQSSAVQTILLNGNTIYGAPSSWNLTTLKSLGVLPLYLISNFWAYFTQKEKVEFLRVFVPEMKKRKMSIQSIFTLMTEAGKVSLPINRGLLRSKRDTACTVGEITQIQASDESFPFGYDVNQFNACLSVQTLKDNLATITDKATGSNYQRVILDKLNQAYPAGIADEVLQVLGPASRAASTSDIAKWNVTTIDTLSSLMRSYDGNWSSEQVRAIVSRYLSGNKTLGSFELNALGGTNLCALNTNLLNTISSNSLKLAGALSVSNCSVEQKQVLFRIAQLSFSDRTLTKSTQSPVSMNSYQLIQTYLSGANIDYVRTLSISNISMDLLTFITLDQNVISNLTVSEVRGLLGNNLPDLKTYENNTMVHSWITRQLQTDLNTLGISLTGGRVEPTATTASPNANANATAATTTKPSGAGSSISSSGLQKLVLLLVVTMTTLKLIY</sequence>
<dbReference type="PANTHER" id="PTHR23412">
    <property type="entry name" value="STEREOCILIN RELATED"/>
    <property type="match status" value="1"/>
</dbReference>
<comment type="subcellular location">
    <subcellularLocation>
        <location evidence="1">Membrane</location>
    </subcellularLocation>
</comment>
<evidence type="ECO:0000256" key="6">
    <source>
        <dbReference type="ARBA" id="ARBA00023180"/>
    </source>
</evidence>
<dbReference type="GO" id="GO:0009986">
    <property type="term" value="C:cell surface"/>
    <property type="evidence" value="ECO:0007669"/>
    <property type="project" value="TreeGrafter"/>
</dbReference>
<evidence type="ECO:0000256" key="4">
    <source>
        <dbReference type="ARBA" id="ARBA00022889"/>
    </source>
</evidence>
<reference evidence="8 9" key="1">
    <citation type="submission" date="2020-02" db="EMBL/GenBank/DDBJ databases">
        <title>A chromosome-scale genome assembly of the black bullhead catfish (Ameiurus melas).</title>
        <authorList>
            <person name="Wen M."/>
            <person name="Zham M."/>
            <person name="Cabau C."/>
            <person name="Klopp C."/>
            <person name="Donnadieu C."/>
            <person name="Roques C."/>
            <person name="Bouchez O."/>
            <person name="Lampietro C."/>
            <person name="Jouanno E."/>
            <person name="Herpin A."/>
            <person name="Louis A."/>
            <person name="Berthelot C."/>
            <person name="Parey E."/>
            <person name="Roest-Crollius H."/>
            <person name="Braasch I."/>
            <person name="Postlethwait J."/>
            <person name="Robinson-Rechavi M."/>
            <person name="Echchiki A."/>
            <person name="Begum T."/>
            <person name="Montfort J."/>
            <person name="Schartl M."/>
            <person name="Bobe J."/>
            <person name="Guiguen Y."/>
        </authorList>
    </citation>
    <scope>NUCLEOTIDE SEQUENCE [LARGE SCALE GENOMIC DNA]</scope>
    <source>
        <strain evidence="8">M_S1</strain>
        <tissue evidence="8">Blood</tissue>
    </source>
</reference>
<dbReference type="GO" id="GO:0007160">
    <property type="term" value="P:cell-matrix adhesion"/>
    <property type="evidence" value="ECO:0007669"/>
    <property type="project" value="TreeGrafter"/>
</dbReference>
<dbReference type="Pfam" id="PF06060">
    <property type="entry name" value="Mesothelin"/>
    <property type="match status" value="1"/>
</dbReference>
<proteinExistence type="inferred from homology"/>
<evidence type="ECO:0000313" key="8">
    <source>
        <dbReference type="EMBL" id="KAF4075563.1"/>
    </source>
</evidence>
<evidence type="ECO:0008006" key="10">
    <source>
        <dbReference type="Google" id="ProtNLM"/>
    </source>
</evidence>
<protein>
    <recommendedName>
        <fullName evidence="10">Mesothelin-like protein</fullName>
    </recommendedName>
</protein>
<evidence type="ECO:0000256" key="7">
    <source>
        <dbReference type="SAM" id="MobiDB-lite"/>
    </source>
</evidence>
<dbReference type="PANTHER" id="PTHR23412:SF6">
    <property type="entry name" value="MESOTHELIN"/>
    <property type="match status" value="1"/>
</dbReference>
<keyword evidence="3" id="KW-0732">Signal</keyword>
<dbReference type="InterPro" id="IPR026664">
    <property type="entry name" value="Stereocilin-rel"/>
</dbReference>
<keyword evidence="5" id="KW-0472">Membrane</keyword>
<dbReference type="InterPro" id="IPR010335">
    <property type="entry name" value="Mesothelin"/>
</dbReference>
<keyword evidence="4" id="KW-0130">Cell adhesion</keyword>
<keyword evidence="9" id="KW-1185">Reference proteome</keyword>
<evidence type="ECO:0000256" key="2">
    <source>
        <dbReference type="ARBA" id="ARBA00011016"/>
    </source>
</evidence>